<keyword evidence="5 12" id="KW-0812">Transmembrane</keyword>
<evidence type="ECO:0000256" key="3">
    <source>
        <dbReference type="ARBA" id="ARBA00022676"/>
    </source>
</evidence>
<keyword evidence="1" id="KW-1003">Cell membrane</keyword>
<sequence length="757" mass="85503">MRRISINPKYLRIAGIVAAVLVVIVLIGGYVAYSKREVLLQKAISKAKAKAKNEYNLDVKIGQAHFTGLSTVAFSDISVVPYQRDSVFSVKKFTVSVKLMPLLVGKIKLSDVILENGLINLTSKNGVRNFDFLFRKKKDTGDTTRKADLSVLSNNLINEVLYKIPDNLSLHNFTVRFTDDSTRLNALATSAIIDDGELKSTIKVDDGTAASTWHFDGKMHASDKDIDVKLYAEGKKVELPIIEKKFKLKLNFDTITTRLTNVKHSSGETKIEGYWAVRNMLLNHPGLSVSDIVVPNGSIDAHLLVGENYVSLDSTSVIHLKKISAKPFIKYTLNPVKIYELKVQTGWLNAQDIFDSFPTGMFESLEGMKVAGKLNYNLNFYMNSAKVDSLKFDSRLSKDNFRIISYGKADLSKLNRPFVYIPYEKGKPMPPHNIAPNSSDFTPLENISPNVRNAVMTAEDPSFYRNHGFVEESIRKSIVTDFKEKKFKRGGSTISMQLVKNAFLSRNKTLSRKIEEILIVWLIENNGIMTKNRMLEVYFNIIEWGRGIYGIREASRYYFDKSPSELTIGESIFLASIVPNPKAGLYAFQPDGSLRQGLHGYFNLIGRLMASKGLTQRDSNAYGFYNVRLKESLRRGTPVIVDSAAVDSLMKQGDDEGIPIGVAPVYEEPKRPNFFQRLFGAKDTSAEARAEEKIKETNDMIKKRIKQEISAMKDDYKRRIDALDTVTTRSKQDIKDEKKRLKQESKDKEKEMKSRMP</sequence>
<feature type="region of interest" description="Disordered" evidence="11">
    <location>
        <begin position="723"/>
        <end position="757"/>
    </location>
</feature>
<dbReference type="PANTHER" id="PTHR30400:SF0">
    <property type="entry name" value="BIOSYNTHETIC PEPTIDOGLYCAN TRANSGLYCOSYLASE"/>
    <property type="match status" value="1"/>
</dbReference>
<evidence type="ECO:0000256" key="9">
    <source>
        <dbReference type="ARBA" id="ARBA00023136"/>
    </source>
</evidence>
<comment type="caution">
    <text evidence="14">The sequence shown here is derived from an EMBL/GenBank/DDBJ whole genome shotgun (WGS) entry which is preliminary data.</text>
</comment>
<keyword evidence="10" id="KW-0961">Cell wall biogenesis/degradation</keyword>
<dbReference type="GO" id="GO:0016020">
    <property type="term" value="C:membrane"/>
    <property type="evidence" value="ECO:0007669"/>
    <property type="project" value="InterPro"/>
</dbReference>
<keyword evidence="3" id="KW-0328">Glycosyltransferase</keyword>
<feature type="compositionally biased region" description="Basic and acidic residues" evidence="11">
    <location>
        <begin position="730"/>
        <end position="757"/>
    </location>
</feature>
<dbReference type="EMBL" id="VOEJ01000003">
    <property type="protein sequence ID" value="TWR29839.1"/>
    <property type="molecule type" value="Genomic_DNA"/>
</dbReference>
<feature type="transmembrane region" description="Helical" evidence="12">
    <location>
        <begin position="12"/>
        <end position="33"/>
    </location>
</feature>
<dbReference type="RefSeq" id="WP_146381395.1">
    <property type="nucleotide sequence ID" value="NZ_VOEJ01000003.1"/>
</dbReference>
<feature type="domain" description="Glycosyl transferase family 51" evidence="13">
    <location>
        <begin position="436"/>
        <end position="583"/>
    </location>
</feature>
<organism evidence="14 15">
    <name type="scientific">Mucilaginibacter pallidiroseus</name>
    <dbReference type="NCBI Taxonomy" id="2599295"/>
    <lineage>
        <taxon>Bacteria</taxon>
        <taxon>Pseudomonadati</taxon>
        <taxon>Bacteroidota</taxon>
        <taxon>Sphingobacteriia</taxon>
        <taxon>Sphingobacteriales</taxon>
        <taxon>Sphingobacteriaceae</taxon>
        <taxon>Mucilaginibacter</taxon>
    </lineage>
</organism>
<evidence type="ECO:0000259" key="13">
    <source>
        <dbReference type="Pfam" id="PF00912"/>
    </source>
</evidence>
<dbReference type="OrthoDB" id="9766909at2"/>
<evidence type="ECO:0000256" key="12">
    <source>
        <dbReference type="SAM" id="Phobius"/>
    </source>
</evidence>
<dbReference type="GO" id="GO:0009252">
    <property type="term" value="P:peptidoglycan biosynthetic process"/>
    <property type="evidence" value="ECO:0007669"/>
    <property type="project" value="UniProtKB-KW"/>
</dbReference>
<keyword evidence="4" id="KW-0808">Transferase</keyword>
<evidence type="ECO:0000256" key="11">
    <source>
        <dbReference type="SAM" id="MobiDB-lite"/>
    </source>
</evidence>
<keyword evidence="8 12" id="KW-1133">Transmembrane helix</keyword>
<proteinExistence type="predicted"/>
<dbReference type="InterPro" id="IPR023346">
    <property type="entry name" value="Lysozyme-like_dom_sf"/>
</dbReference>
<dbReference type="SUPFAM" id="SSF53955">
    <property type="entry name" value="Lysozyme-like"/>
    <property type="match status" value="1"/>
</dbReference>
<keyword evidence="6" id="KW-0133">Cell shape</keyword>
<evidence type="ECO:0000313" key="14">
    <source>
        <dbReference type="EMBL" id="TWR29839.1"/>
    </source>
</evidence>
<dbReference type="GO" id="GO:0008360">
    <property type="term" value="P:regulation of cell shape"/>
    <property type="evidence" value="ECO:0007669"/>
    <property type="project" value="UniProtKB-KW"/>
</dbReference>
<protein>
    <submittedName>
        <fullName evidence="14">Penicillin-binding protein</fullName>
    </submittedName>
</protein>
<evidence type="ECO:0000256" key="7">
    <source>
        <dbReference type="ARBA" id="ARBA00022984"/>
    </source>
</evidence>
<dbReference type="AlphaFoldDB" id="A0A563UF03"/>
<accession>A0A563UF03</accession>
<dbReference type="GO" id="GO:0071555">
    <property type="term" value="P:cell wall organization"/>
    <property type="evidence" value="ECO:0007669"/>
    <property type="project" value="UniProtKB-KW"/>
</dbReference>
<keyword evidence="9 12" id="KW-0472">Membrane</keyword>
<evidence type="ECO:0000256" key="4">
    <source>
        <dbReference type="ARBA" id="ARBA00022679"/>
    </source>
</evidence>
<dbReference type="InterPro" id="IPR001264">
    <property type="entry name" value="Glyco_trans_51"/>
</dbReference>
<gene>
    <name evidence="14" type="ORF">FPZ43_08265</name>
</gene>
<evidence type="ECO:0000256" key="6">
    <source>
        <dbReference type="ARBA" id="ARBA00022960"/>
    </source>
</evidence>
<dbReference type="Proteomes" id="UP000320042">
    <property type="component" value="Unassembled WGS sequence"/>
</dbReference>
<evidence type="ECO:0000256" key="8">
    <source>
        <dbReference type="ARBA" id="ARBA00022989"/>
    </source>
</evidence>
<evidence type="ECO:0000256" key="5">
    <source>
        <dbReference type="ARBA" id="ARBA00022692"/>
    </source>
</evidence>
<dbReference type="PANTHER" id="PTHR30400">
    <property type="entry name" value="MONOFUNCTIONAL BIOSYNTHETIC PEPTIDOGLYCAN TRANSGLYCOSYLASE"/>
    <property type="match status" value="1"/>
</dbReference>
<keyword evidence="15" id="KW-1185">Reference proteome</keyword>
<dbReference type="GO" id="GO:0016763">
    <property type="term" value="F:pentosyltransferase activity"/>
    <property type="evidence" value="ECO:0007669"/>
    <property type="project" value="InterPro"/>
</dbReference>
<dbReference type="Pfam" id="PF00912">
    <property type="entry name" value="Transgly"/>
    <property type="match status" value="1"/>
</dbReference>
<evidence type="ECO:0000256" key="1">
    <source>
        <dbReference type="ARBA" id="ARBA00022475"/>
    </source>
</evidence>
<evidence type="ECO:0000313" key="15">
    <source>
        <dbReference type="Proteomes" id="UP000320042"/>
    </source>
</evidence>
<evidence type="ECO:0000256" key="2">
    <source>
        <dbReference type="ARBA" id="ARBA00022519"/>
    </source>
</evidence>
<keyword evidence="2" id="KW-0997">Cell inner membrane</keyword>
<dbReference type="InterPro" id="IPR011812">
    <property type="entry name" value="Pep_trsgly"/>
</dbReference>
<reference evidence="14 15" key="1">
    <citation type="submission" date="2019-07" db="EMBL/GenBank/DDBJ databases">
        <authorList>
            <person name="Kim J."/>
        </authorList>
    </citation>
    <scope>NUCLEOTIDE SEQUENCE [LARGE SCALE GENOMIC DNA]</scope>
    <source>
        <strain evidence="15">dk17</strain>
    </source>
</reference>
<name>A0A563UF03_9SPHI</name>
<evidence type="ECO:0000256" key="10">
    <source>
        <dbReference type="ARBA" id="ARBA00023316"/>
    </source>
</evidence>
<dbReference type="GO" id="GO:0009274">
    <property type="term" value="C:peptidoglycan-based cell wall"/>
    <property type="evidence" value="ECO:0007669"/>
    <property type="project" value="InterPro"/>
</dbReference>
<dbReference type="InterPro" id="IPR036950">
    <property type="entry name" value="PBP_transglycosylase"/>
</dbReference>
<keyword evidence="7" id="KW-0573">Peptidoglycan synthesis</keyword>
<dbReference type="Gene3D" id="1.10.3810.10">
    <property type="entry name" value="Biosynthetic peptidoglycan transglycosylase-like"/>
    <property type="match status" value="1"/>
</dbReference>